<protein>
    <recommendedName>
        <fullName evidence="5">Cuticle protein</fullName>
    </recommendedName>
</protein>
<keyword evidence="1" id="KW-0193">Cuticle</keyword>
<evidence type="ECO:0000256" key="1">
    <source>
        <dbReference type="PROSITE-ProRule" id="PRU00497"/>
    </source>
</evidence>
<dbReference type="GO" id="GO:0062129">
    <property type="term" value="C:chitin-based extracellular matrix"/>
    <property type="evidence" value="ECO:0007669"/>
    <property type="project" value="TreeGrafter"/>
</dbReference>
<dbReference type="EMBL" id="BPLR01008672">
    <property type="protein sequence ID" value="GIY26337.1"/>
    <property type="molecule type" value="Genomic_DNA"/>
</dbReference>
<keyword evidence="2" id="KW-0812">Transmembrane</keyword>
<dbReference type="GO" id="GO:0008010">
    <property type="term" value="F:structural constituent of chitin-based larval cuticle"/>
    <property type="evidence" value="ECO:0007669"/>
    <property type="project" value="TreeGrafter"/>
</dbReference>
<evidence type="ECO:0008006" key="5">
    <source>
        <dbReference type="Google" id="ProtNLM"/>
    </source>
</evidence>
<dbReference type="Pfam" id="PF00379">
    <property type="entry name" value="Chitin_bind_4"/>
    <property type="match status" value="1"/>
</dbReference>
<keyword evidence="2" id="KW-0472">Membrane</keyword>
<keyword evidence="2" id="KW-1133">Transmembrane helix</keyword>
<feature type="transmembrane region" description="Helical" evidence="2">
    <location>
        <begin position="6"/>
        <end position="21"/>
    </location>
</feature>
<dbReference type="AlphaFoldDB" id="A0AAV4S1R8"/>
<comment type="caution">
    <text evidence="3">The sequence shown here is derived from an EMBL/GenBank/DDBJ whole genome shotgun (WGS) entry which is preliminary data.</text>
</comment>
<dbReference type="Proteomes" id="UP001054945">
    <property type="component" value="Unassembled WGS sequence"/>
</dbReference>
<dbReference type="PANTHER" id="PTHR10380:SF235">
    <property type="entry name" value="CUTICULAR PROTEIN 73D, ISOFORM B"/>
    <property type="match status" value="1"/>
</dbReference>
<dbReference type="InterPro" id="IPR050468">
    <property type="entry name" value="Cuticle_Struct_Prot"/>
</dbReference>
<name>A0AAV4S1R8_CAEEX</name>
<gene>
    <name evidence="3" type="ORF">CEXT_142271</name>
</gene>
<dbReference type="InterPro" id="IPR000618">
    <property type="entry name" value="Insect_cuticle"/>
</dbReference>
<evidence type="ECO:0000256" key="2">
    <source>
        <dbReference type="SAM" id="Phobius"/>
    </source>
</evidence>
<dbReference type="PROSITE" id="PS51155">
    <property type="entry name" value="CHIT_BIND_RR_2"/>
    <property type="match status" value="1"/>
</dbReference>
<proteinExistence type="predicted"/>
<reference evidence="3 4" key="1">
    <citation type="submission" date="2021-06" db="EMBL/GenBank/DDBJ databases">
        <title>Caerostris extrusa draft genome.</title>
        <authorList>
            <person name="Kono N."/>
            <person name="Arakawa K."/>
        </authorList>
    </citation>
    <scope>NUCLEOTIDE SEQUENCE [LARGE SCALE GENOMIC DNA]</scope>
</reference>
<dbReference type="PANTHER" id="PTHR10380">
    <property type="entry name" value="CUTICLE PROTEIN"/>
    <property type="match status" value="1"/>
</dbReference>
<evidence type="ECO:0000313" key="3">
    <source>
        <dbReference type="EMBL" id="GIY26337.1"/>
    </source>
</evidence>
<accession>A0AAV4S1R8</accession>
<organism evidence="3 4">
    <name type="scientific">Caerostris extrusa</name>
    <name type="common">Bark spider</name>
    <name type="synonym">Caerostris bankana</name>
    <dbReference type="NCBI Taxonomy" id="172846"/>
    <lineage>
        <taxon>Eukaryota</taxon>
        <taxon>Metazoa</taxon>
        <taxon>Ecdysozoa</taxon>
        <taxon>Arthropoda</taxon>
        <taxon>Chelicerata</taxon>
        <taxon>Arachnida</taxon>
        <taxon>Araneae</taxon>
        <taxon>Araneomorphae</taxon>
        <taxon>Entelegynae</taxon>
        <taxon>Araneoidea</taxon>
        <taxon>Araneidae</taxon>
        <taxon>Caerostris</taxon>
    </lineage>
</organism>
<evidence type="ECO:0000313" key="4">
    <source>
        <dbReference type="Proteomes" id="UP001054945"/>
    </source>
</evidence>
<keyword evidence="4" id="KW-1185">Reference proteome</keyword>
<sequence>MDKVLLYNVCIVMLIVICGAYKPNSIARVSLDGEDSTIGEESELSAEGFEKPVPYNFMYNHQDTFGNVQHREENKNEDGVVRGSYGYRDPLGMYRHVSYVADANGFHAVLRTNEPGIENKNSADVAVVAQVPARYKLSRQDSSESDDDR</sequence>